<organism evidence="1 2">
    <name type="scientific">Petrolisthes cinctipes</name>
    <name type="common">Flat porcelain crab</name>
    <dbReference type="NCBI Taxonomy" id="88211"/>
    <lineage>
        <taxon>Eukaryota</taxon>
        <taxon>Metazoa</taxon>
        <taxon>Ecdysozoa</taxon>
        <taxon>Arthropoda</taxon>
        <taxon>Crustacea</taxon>
        <taxon>Multicrustacea</taxon>
        <taxon>Malacostraca</taxon>
        <taxon>Eumalacostraca</taxon>
        <taxon>Eucarida</taxon>
        <taxon>Decapoda</taxon>
        <taxon>Pleocyemata</taxon>
        <taxon>Anomura</taxon>
        <taxon>Galatheoidea</taxon>
        <taxon>Porcellanidae</taxon>
        <taxon>Petrolisthes</taxon>
    </lineage>
</organism>
<reference evidence="1" key="1">
    <citation type="submission" date="2023-10" db="EMBL/GenBank/DDBJ databases">
        <title>Genome assemblies of two species of porcelain crab, Petrolisthes cinctipes and Petrolisthes manimaculis (Anomura: Porcellanidae).</title>
        <authorList>
            <person name="Angst P."/>
        </authorList>
    </citation>
    <scope>NUCLEOTIDE SEQUENCE</scope>
    <source>
        <strain evidence="1">PB745_01</strain>
        <tissue evidence="1">Gill</tissue>
    </source>
</reference>
<dbReference type="Proteomes" id="UP001286313">
    <property type="component" value="Unassembled WGS sequence"/>
</dbReference>
<dbReference type="EMBL" id="JAWQEG010004641">
    <property type="protein sequence ID" value="KAK3860733.1"/>
    <property type="molecule type" value="Genomic_DNA"/>
</dbReference>
<name>A0AAE1ESZ3_PETCI</name>
<sequence>MSLTTTLSLLRESPIPFFFLPIHLSFPSYDYLPSSPSLHNLPPVLAPVPAYPVPCPRPPPIPTSLHTLPPVVALLPSPVAAYPAPCSRPHLPSARPCISYPLSTSLSLPSVPCIPCPLSSPPSVHTLPPVLTSPPSSSQHGPTSR</sequence>
<dbReference type="AlphaFoldDB" id="A0AAE1ESZ3"/>
<evidence type="ECO:0000313" key="2">
    <source>
        <dbReference type="Proteomes" id="UP001286313"/>
    </source>
</evidence>
<protein>
    <submittedName>
        <fullName evidence="1">Uncharacterized protein</fullName>
    </submittedName>
</protein>
<gene>
    <name evidence="1" type="ORF">Pcinc_033236</name>
</gene>
<keyword evidence="2" id="KW-1185">Reference proteome</keyword>
<evidence type="ECO:0000313" key="1">
    <source>
        <dbReference type="EMBL" id="KAK3860733.1"/>
    </source>
</evidence>
<comment type="caution">
    <text evidence="1">The sequence shown here is derived from an EMBL/GenBank/DDBJ whole genome shotgun (WGS) entry which is preliminary data.</text>
</comment>
<accession>A0AAE1ESZ3</accession>
<proteinExistence type="predicted"/>